<comment type="caution">
    <text evidence="3">The sequence shown here is derived from an EMBL/GenBank/DDBJ whole genome shotgun (WGS) entry which is preliminary data.</text>
</comment>
<name>A0A6B0Y0A8_9RHOB</name>
<proteinExistence type="inferred from homology"/>
<dbReference type="Gene3D" id="3.40.50.12370">
    <property type="match status" value="1"/>
</dbReference>
<evidence type="ECO:0000256" key="1">
    <source>
        <dbReference type="ARBA" id="ARBA00008791"/>
    </source>
</evidence>
<protein>
    <submittedName>
        <fullName evidence="3">Universal stress protein</fullName>
    </submittedName>
</protein>
<dbReference type="CDD" id="cd00293">
    <property type="entry name" value="USP-like"/>
    <property type="match status" value="1"/>
</dbReference>
<dbReference type="SUPFAM" id="SSF52402">
    <property type="entry name" value="Adenine nucleotide alpha hydrolases-like"/>
    <property type="match status" value="2"/>
</dbReference>
<accession>A0A6B0Y0A8</accession>
<evidence type="ECO:0000313" key="3">
    <source>
        <dbReference type="EMBL" id="MXY33507.1"/>
    </source>
</evidence>
<comment type="similarity">
    <text evidence="1">Belongs to the universal stress protein A family.</text>
</comment>
<dbReference type="InterPro" id="IPR006016">
    <property type="entry name" value="UspA"/>
</dbReference>
<organism evidence="3">
    <name type="scientific">Boseongicola sp. SB0664_bin_43</name>
    <dbReference type="NCBI Taxonomy" id="2604844"/>
    <lineage>
        <taxon>Bacteria</taxon>
        <taxon>Pseudomonadati</taxon>
        <taxon>Pseudomonadota</taxon>
        <taxon>Alphaproteobacteria</taxon>
        <taxon>Rhodobacterales</taxon>
        <taxon>Paracoccaceae</taxon>
        <taxon>Boseongicola</taxon>
    </lineage>
</organism>
<reference evidence="3" key="1">
    <citation type="submission" date="2019-09" db="EMBL/GenBank/DDBJ databases">
        <title>Characterisation of the sponge microbiome using genome-centric metagenomics.</title>
        <authorList>
            <person name="Engelberts J.P."/>
            <person name="Robbins S.J."/>
            <person name="De Goeij J.M."/>
            <person name="Aranda M."/>
            <person name="Bell S.C."/>
            <person name="Webster N.S."/>
        </authorList>
    </citation>
    <scope>NUCLEOTIDE SEQUENCE</scope>
    <source>
        <strain evidence="3">SB0664_bin_43</strain>
    </source>
</reference>
<dbReference type="Pfam" id="PF00582">
    <property type="entry name" value="Usp"/>
    <property type="match status" value="1"/>
</dbReference>
<evidence type="ECO:0000259" key="2">
    <source>
        <dbReference type="Pfam" id="PF00582"/>
    </source>
</evidence>
<gene>
    <name evidence="3" type="ORF">F4Y60_05340</name>
</gene>
<dbReference type="EMBL" id="VXRY01000217">
    <property type="protein sequence ID" value="MXY33507.1"/>
    <property type="molecule type" value="Genomic_DNA"/>
</dbReference>
<feature type="domain" description="UspA" evidence="2">
    <location>
        <begin position="236"/>
        <end position="287"/>
    </location>
</feature>
<dbReference type="AlphaFoldDB" id="A0A6B0Y0A8"/>
<dbReference type="PANTHER" id="PTHR46268:SF15">
    <property type="entry name" value="UNIVERSAL STRESS PROTEIN HP_0031"/>
    <property type="match status" value="1"/>
</dbReference>
<dbReference type="PANTHER" id="PTHR46268">
    <property type="entry name" value="STRESS RESPONSE PROTEIN NHAX"/>
    <property type="match status" value="1"/>
</dbReference>
<sequence>MRECALHTIMLPVRGDGKGRNVLAHATVLARRFGAHVRIVHCHPAPDDMMPYGVVMPSVLRKQIEEAAGRNADVTRTQLATEFQTFAREFGLKDADPRPGTATAQFIEYEGKQVDAVRHYGRVADLICVPQPEGARLGANTLKSALFSSGRPVMMCPDTDPVNDRLGTHVAIAWNGSIEASRAVGLAMPVIASAESLTIISSGSTDHPASCDELQRYLESKGMLPAIRRFEARGSIVGGQLLAEARSAGADMLVMGAYHESYERETIFGGNSQVVVAEAEIPVVLVH</sequence>